<dbReference type="AlphaFoldDB" id="A0A371H8A1"/>
<sequence>METKHALGVLGFLPLISVIQNHGALQCVELSSQELWTWFSHLPRVWEPSWIDQECFRSNAKEIGFIK</sequence>
<proteinExistence type="predicted"/>
<evidence type="ECO:0000313" key="2">
    <source>
        <dbReference type="Proteomes" id="UP000257109"/>
    </source>
</evidence>
<dbReference type="Proteomes" id="UP000257109">
    <property type="component" value="Unassembled WGS sequence"/>
</dbReference>
<dbReference type="OrthoDB" id="1839403at2759"/>
<name>A0A371H8A1_MUCPR</name>
<reference evidence="1" key="1">
    <citation type="submission" date="2018-05" db="EMBL/GenBank/DDBJ databases">
        <title>Draft genome of Mucuna pruriens seed.</title>
        <authorList>
            <person name="Nnadi N.E."/>
            <person name="Vos R."/>
            <person name="Hasami M.H."/>
            <person name="Devisetty U.K."/>
            <person name="Aguiy J.C."/>
        </authorList>
    </citation>
    <scope>NUCLEOTIDE SEQUENCE [LARGE SCALE GENOMIC DNA]</scope>
    <source>
        <strain evidence="1">JCA_2017</strain>
    </source>
</reference>
<protein>
    <submittedName>
        <fullName evidence="1">Uncharacterized protein</fullName>
    </submittedName>
</protein>
<accession>A0A371H8A1</accession>
<feature type="non-terminal residue" evidence="1">
    <location>
        <position position="1"/>
    </location>
</feature>
<comment type="caution">
    <text evidence="1">The sequence shown here is derived from an EMBL/GenBank/DDBJ whole genome shotgun (WGS) entry which is preliminary data.</text>
</comment>
<organism evidence="1 2">
    <name type="scientific">Mucuna pruriens</name>
    <name type="common">Velvet bean</name>
    <name type="synonym">Dolichos pruriens</name>
    <dbReference type="NCBI Taxonomy" id="157652"/>
    <lineage>
        <taxon>Eukaryota</taxon>
        <taxon>Viridiplantae</taxon>
        <taxon>Streptophyta</taxon>
        <taxon>Embryophyta</taxon>
        <taxon>Tracheophyta</taxon>
        <taxon>Spermatophyta</taxon>
        <taxon>Magnoliopsida</taxon>
        <taxon>eudicotyledons</taxon>
        <taxon>Gunneridae</taxon>
        <taxon>Pentapetalae</taxon>
        <taxon>rosids</taxon>
        <taxon>fabids</taxon>
        <taxon>Fabales</taxon>
        <taxon>Fabaceae</taxon>
        <taxon>Papilionoideae</taxon>
        <taxon>50 kb inversion clade</taxon>
        <taxon>NPAAA clade</taxon>
        <taxon>indigoferoid/millettioid clade</taxon>
        <taxon>Phaseoleae</taxon>
        <taxon>Mucuna</taxon>
    </lineage>
</organism>
<feature type="non-terminal residue" evidence="1">
    <location>
        <position position="67"/>
    </location>
</feature>
<evidence type="ECO:0000313" key="1">
    <source>
        <dbReference type="EMBL" id="RDX99029.1"/>
    </source>
</evidence>
<dbReference type="EMBL" id="QJKJ01003322">
    <property type="protein sequence ID" value="RDX99029.1"/>
    <property type="molecule type" value="Genomic_DNA"/>
</dbReference>
<keyword evidence="2" id="KW-1185">Reference proteome</keyword>
<gene>
    <name evidence="1" type="ORF">CR513_17994</name>
</gene>